<reference evidence="1" key="2">
    <citation type="journal article" date="2022" name="New Phytol.">
        <title>Evolutionary transition to the ectomycorrhizal habit in the genomes of a hyperdiverse lineage of mushroom-forming fungi.</title>
        <authorList>
            <person name="Looney B."/>
            <person name="Miyauchi S."/>
            <person name="Morin E."/>
            <person name="Drula E."/>
            <person name="Courty P.E."/>
            <person name="Kohler A."/>
            <person name="Kuo A."/>
            <person name="LaButti K."/>
            <person name="Pangilinan J."/>
            <person name="Lipzen A."/>
            <person name="Riley R."/>
            <person name="Andreopoulos W."/>
            <person name="He G."/>
            <person name="Johnson J."/>
            <person name="Nolan M."/>
            <person name="Tritt A."/>
            <person name="Barry K.W."/>
            <person name="Grigoriev I.V."/>
            <person name="Nagy L.G."/>
            <person name="Hibbett D."/>
            <person name="Henrissat B."/>
            <person name="Matheny P.B."/>
            <person name="Labbe J."/>
            <person name="Martin F.M."/>
        </authorList>
    </citation>
    <scope>NUCLEOTIDE SEQUENCE</scope>
    <source>
        <strain evidence="1">FP105234-sp</strain>
    </source>
</reference>
<keyword evidence="2" id="KW-1185">Reference proteome</keyword>
<name>A0ACB8RVM9_9AGAM</name>
<accession>A0ACB8RVM9</accession>
<evidence type="ECO:0000313" key="1">
    <source>
        <dbReference type="EMBL" id="KAI0048161.1"/>
    </source>
</evidence>
<protein>
    <submittedName>
        <fullName evidence="1">Uncharacterized protein</fullName>
    </submittedName>
</protein>
<dbReference type="EMBL" id="MU275891">
    <property type="protein sequence ID" value="KAI0048161.1"/>
    <property type="molecule type" value="Genomic_DNA"/>
</dbReference>
<dbReference type="Proteomes" id="UP000814033">
    <property type="component" value="Unassembled WGS sequence"/>
</dbReference>
<reference evidence="1" key="1">
    <citation type="submission" date="2021-02" db="EMBL/GenBank/DDBJ databases">
        <authorList>
            <consortium name="DOE Joint Genome Institute"/>
            <person name="Ahrendt S."/>
            <person name="Looney B.P."/>
            <person name="Miyauchi S."/>
            <person name="Morin E."/>
            <person name="Drula E."/>
            <person name="Courty P.E."/>
            <person name="Chicoki N."/>
            <person name="Fauchery L."/>
            <person name="Kohler A."/>
            <person name="Kuo A."/>
            <person name="Labutti K."/>
            <person name="Pangilinan J."/>
            <person name="Lipzen A."/>
            <person name="Riley R."/>
            <person name="Andreopoulos W."/>
            <person name="He G."/>
            <person name="Johnson J."/>
            <person name="Barry K.W."/>
            <person name="Grigoriev I.V."/>
            <person name="Nagy L."/>
            <person name="Hibbett D."/>
            <person name="Henrissat B."/>
            <person name="Matheny P.B."/>
            <person name="Labbe J."/>
            <person name="Martin F."/>
        </authorList>
    </citation>
    <scope>NUCLEOTIDE SEQUENCE</scope>
    <source>
        <strain evidence="1">FP105234-sp</strain>
    </source>
</reference>
<evidence type="ECO:0000313" key="2">
    <source>
        <dbReference type="Proteomes" id="UP000814033"/>
    </source>
</evidence>
<sequence length="772" mass="86331">MDSDLDTFSATVSPVSIASSEDDAVGLSNRQLSQGRRKMLDITNRLHTTGVQIDLDLPQIVFTGIQSAGKSSLVQAVAGVPLPRTGGTCTRIPTEIRLAYADDLWQCIVSLRFITDTNGQPLGQVRNEIFGDAIYDVSEVEERVRRAQRAILNPSTPARQFLDGEDEDPARRQLGFSTNYVSLSISGRGVADLSLCDLPGLISAAGEGRSAAEIDLVKNLVTSYIQKPSCIVLCTVACETDFENQGAHHLAKLYDPEGKRTIGVLTKPDRMNAGEEDLWLRFIRSECEVLENGWYCVKQPNAISIAQGITWPEARAEEDEYFSSTPPWSTLDSVYQRYLRTSNLTERLSFVLSDLISKRLPEIHEEVQALIRKTEVDLLSLPKPPSNDALAEVSHAIMSFQSDLAHQLQGTGDSDGLMQLFRPSQATFLKTIRRTGPKFSPYDSHVTRTDPVPIPSFLTEDEKAQEQEVRKDPQYALQVVHVDKVFTKAQEARSRELPDNYPYSVQKSYIQAITRTWRNHALELVNAEQVVLNDFVRKLVVKHFASVGRGALQQAVLLVVNAHLHECWTRTKEKVTWLMDIEEHPFTMNDHYYAEYKDKFLTFYRGCRSGSSEGALLTKLQDYDPHPPTSSLRPAQARPSPFDIAVAQVISALPQIGITGTKVPELARLLGQDTMDPALHIMANVSAYFQVAYRRFTDMIALAIDHELAFGLERNLVPALFAGLMITGPDGMAICQDYVQEQPHISAKREDYQRKLDRLTAARSELLQLKLQ</sequence>
<comment type="caution">
    <text evidence="1">The sequence shown here is derived from an EMBL/GenBank/DDBJ whole genome shotgun (WGS) entry which is preliminary data.</text>
</comment>
<organism evidence="1 2">
    <name type="scientific">Auriscalpium vulgare</name>
    <dbReference type="NCBI Taxonomy" id="40419"/>
    <lineage>
        <taxon>Eukaryota</taxon>
        <taxon>Fungi</taxon>
        <taxon>Dikarya</taxon>
        <taxon>Basidiomycota</taxon>
        <taxon>Agaricomycotina</taxon>
        <taxon>Agaricomycetes</taxon>
        <taxon>Russulales</taxon>
        <taxon>Auriscalpiaceae</taxon>
        <taxon>Auriscalpium</taxon>
    </lineage>
</organism>
<proteinExistence type="predicted"/>
<gene>
    <name evidence="1" type="ORF">FA95DRAFT_1118899</name>
</gene>